<comment type="caution">
    <text evidence="2">The sequence shown here is derived from an EMBL/GenBank/DDBJ whole genome shotgun (WGS) entry which is preliminary data.</text>
</comment>
<dbReference type="Pfam" id="PF01590">
    <property type="entry name" value="GAF"/>
    <property type="match status" value="1"/>
</dbReference>
<dbReference type="RefSeq" id="WP_310277081.1">
    <property type="nucleotide sequence ID" value="NZ_JAVDWR010000004.1"/>
</dbReference>
<sequence length="443" mass="49349">MLKLEQLRNCFEGYIPSTIATCDADGIPNVSYVSQVHYVDSQHIALTFQFFNKTRRNILENPQATVLIADPHTAAKYQLAVLYRRTEESGSLFESMKAKLAGLASESGMQDVFVLKGADIYQVLNIEAQDCAGHGLMPAGDPLLILKQLMQQLSQAQDLAQLFQLTMSALQQGLNIEHAMLLIADEPAAKLYTVETVGYANSGIGSEIPVGCGVIGTAALYKTPIRVGNAALDYNYLQLLHKCPESSLQPSLETLIAYPGLAQPQSQLAVPVLLCQRLLAVLYVESELPRRFSYADEDVLTCLTIQLGLHMARLQPAEPETELCCPQTHAEVIPEGNMLGIRYFSRDHSVFVDQDYLIKGVAGAILWRLLSLYQQQGRVLFSNRELRLDKTLNLPEIDDNLETRLLLLQRRLAERCDFIQIRKTGRGSFQLEVHRALQLMCQA</sequence>
<dbReference type="Gene3D" id="2.30.110.10">
    <property type="entry name" value="Electron Transport, Fmn-binding Protein, Chain A"/>
    <property type="match status" value="1"/>
</dbReference>
<gene>
    <name evidence="2" type="ORF">J2W69_001848</name>
</gene>
<feature type="domain" description="GAF" evidence="1">
    <location>
        <begin position="158"/>
        <end position="321"/>
    </location>
</feature>
<dbReference type="EMBL" id="JAVDWR010000004">
    <property type="protein sequence ID" value="MDR7120910.1"/>
    <property type="molecule type" value="Genomic_DNA"/>
</dbReference>
<dbReference type="InterPro" id="IPR003018">
    <property type="entry name" value="GAF"/>
</dbReference>
<dbReference type="Gene3D" id="3.30.450.40">
    <property type="match status" value="1"/>
</dbReference>
<dbReference type="SUPFAM" id="SSF50475">
    <property type="entry name" value="FMN-binding split barrel"/>
    <property type="match status" value="1"/>
</dbReference>
<dbReference type="SUPFAM" id="SSF55781">
    <property type="entry name" value="GAF domain-like"/>
    <property type="match status" value="1"/>
</dbReference>
<organism evidence="2 3">
    <name type="scientific">Rheinheimera soli</name>
    <dbReference type="NCBI Taxonomy" id="443616"/>
    <lineage>
        <taxon>Bacteria</taxon>
        <taxon>Pseudomonadati</taxon>
        <taxon>Pseudomonadota</taxon>
        <taxon>Gammaproteobacteria</taxon>
        <taxon>Chromatiales</taxon>
        <taxon>Chromatiaceae</taxon>
        <taxon>Rheinheimera</taxon>
    </lineage>
</organism>
<dbReference type="InterPro" id="IPR029016">
    <property type="entry name" value="GAF-like_dom_sf"/>
</dbReference>
<dbReference type="Pfam" id="PF01243">
    <property type="entry name" value="PNPOx_N"/>
    <property type="match status" value="1"/>
</dbReference>
<evidence type="ECO:0000313" key="2">
    <source>
        <dbReference type="EMBL" id="MDR7120910.1"/>
    </source>
</evidence>
<keyword evidence="3" id="KW-1185">Reference proteome</keyword>
<dbReference type="PANTHER" id="PTHR40660:SF1">
    <property type="entry name" value="5'-PHOSPHATE OXIDASE PUTATIVE DOMAIN-CONTAINING PROTEIN-RELATED"/>
    <property type="match status" value="1"/>
</dbReference>
<evidence type="ECO:0000259" key="1">
    <source>
        <dbReference type="SMART" id="SM00065"/>
    </source>
</evidence>
<dbReference type="InterPro" id="IPR011576">
    <property type="entry name" value="Pyridox_Oxase_N"/>
</dbReference>
<dbReference type="Proteomes" id="UP001257909">
    <property type="component" value="Unassembled WGS sequence"/>
</dbReference>
<reference evidence="2 3" key="1">
    <citation type="submission" date="2023-07" db="EMBL/GenBank/DDBJ databases">
        <title>Sorghum-associated microbial communities from plants grown in Nebraska, USA.</title>
        <authorList>
            <person name="Schachtman D."/>
        </authorList>
    </citation>
    <scope>NUCLEOTIDE SEQUENCE [LARGE SCALE GENOMIC DNA]</scope>
    <source>
        <strain evidence="2 3">4138</strain>
    </source>
</reference>
<name>A0ABU1VZB2_9GAMM</name>
<evidence type="ECO:0000313" key="3">
    <source>
        <dbReference type="Proteomes" id="UP001257909"/>
    </source>
</evidence>
<dbReference type="SMART" id="SM00065">
    <property type="entry name" value="GAF"/>
    <property type="match status" value="1"/>
</dbReference>
<protein>
    <submittedName>
        <fullName evidence="2">Pyridoxine 5'-phosphate oxidase superfamily flavin-nucleotide-binding protein</fullName>
    </submittedName>
</protein>
<accession>A0ABU1VZB2</accession>
<dbReference type="PANTHER" id="PTHR40660">
    <property type="entry name" value="5'-PHOSPHATE OXIDASE PUTATIVE DOMAIN-CONTAINING PROTEIN-RELATED"/>
    <property type="match status" value="1"/>
</dbReference>
<dbReference type="InterPro" id="IPR012349">
    <property type="entry name" value="Split_barrel_FMN-bd"/>
</dbReference>
<proteinExistence type="predicted"/>